<keyword evidence="7" id="KW-1185">Reference proteome</keyword>
<comment type="subcellular location">
    <subcellularLocation>
        <location evidence="1">Membrane</location>
        <topology evidence="1">Multi-pass membrane protein</topology>
    </subcellularLocation>
</comment>
<dbReference type="RefSeq" id="XP_013259526.1">
    <property type="nucleotide sequence ID" value="XM_013404072.1"/>
</dbReference>
<accession>A0A072PAN1</accession>
<proteinExistence type="predicted"/>
<dbReference type="STRING" id="1182545.A0A072PAN1"/>
<dbReference type="EMBL" id="AMGV01000005">
    <property type="protein sequence ID" value="KEF56936.1"/>
    <property type="molecule type" value="Genomic_DNA"/>
</dbReference>
<evidence type="ECO:0000256" key="4">
    <source>
        <dbReference type="ARBA" id="ARBA00023136"/>
    </source>
</evidence>
<reference evidence="6 7" key="1">
    <citation type="submission" date="2013-03" db="EMBL/GenBank/DDBJ databases">
        <title>The Genome Sequence of Exophiala aquamarina CBS 119918.</title>
        <authorList>
            <consortium name="The Broad Institute Genomics Platform"/>
            <person name="Cuomo C."/>
            <person name="de Hoog S."/>
            <person name="Gorbushina A."/>
            <person name="Walker B."/>
            <person name="Young S.K."/>
            <person name="Zeng Q."/>
            <person name="Gargeya S."/>
            <person name="Fitzgerald M."/>
            <person name="Haas B."/>
            <person name="Abouelleil A."/>
            <person name="Allen A.W."/>
            <person name="Alvarado L."/>
            <person name="Arachchi H.M."/>
            <person name="Berlin A.M."/>
            <person name="Chapman S.B."/>
            <person name="Gainer-Dewar J."/>
            <person name="Goldberg J."/>
            <person name="Griggs A."/>
            <person name="Gujja S."/>
            <person name="Hansen M."/>
            <person name="Howarth C."/>
            <person name="Imamovic A."/>
            <person name="Ireland A."/>
            <person name="Larimer J."/>
            <person name="McCowan C."/>
            <person name="Murphy C."/>
            <person name="Pearson M."/>
            <person name="Poon T.W."/>
            <person name="Priest M."/>
            <person name="Roberts A."/>
            <person name="Saif S."/>
            <person name="Shea T."/>
            <person name="Sisk P."/>
            <person name="Sykes S."/>
            <person name="Wortman J."/>
            <person name="Nusbaum C."/>
            <person name="Birren B."/>
        </authorList>
    </citation>
    <scope>NUCLEOTIDE SEQUENCE [LARGE SCALE GENOMIC DNA]</scope>
    <source>
        <strain evidence="6 7">CBS 119918</strain>
    </source>
</reference>
<evidence type="ECO:0000313" key="7">
    <source>
        <dbReference type="Proteomes" id="UP000027920"/>
    </source>
</evidence>
<keyword evidence="2 5" id="KW-0812">Transmembrane</keyword>
<feature type="transmembrane region" description="Helical" evidence="5">
    <location>
        <begin position="61"/>
        <end position="83"/>
    </location>
</feature>
<dbReference type="GO" id="GO:0000324">
    <property type="term" value="C:fungal-type vacuole"/>
    <property type="evidence" value="ECO:0007669"/>
    <property type="project" value="TreeGrafter"/>
</dbReference>
<dbReference type="VEuPathDB" id="FungiDB:A1O9_07126"/>
<feature type="transmembrane region" description="Helical" evidence="5">
    <location>
        <begin position="95"/>
        <end position="112"/>
    </location>
</feature>
<dbReference type="GeneID" id="25282040"/>
<gene>
    <name evidence="6" type="ORF">A1O9_07126</name>
</gene>
<feature type="transmembrane region" description="Helical" evidence="5">
    <location>
        <begin position="218"/>
        <end position="237"/>
    </location>
</feature>
<dbReference type="InterPro" id="IPR007568">
    <property type="entry name" value="RTA1"/>
</dbReference>
<keyword evidence="4 5" id="KW-0472">Membrane</keyword>
<organism evidence="6 7">
    <name type="scientific">Exophiala aquamarina CBS 119918</name>
    <dbReference type="NCBI Taxonomy" id="1182545"/>
    <lineage>
        <taxon>Eukaryota</taxon>
        <taxon>Fungi</taxon>
        <taxon>Dikarya</taxon>
        <taxon>Ascomycota</taxon>
        <taxon>Pezizomycotina</taxon>
        <taxon>Eurotiomycetes</taxon>
        <taxon>Chaetothyriomycetidae</taxon>
        <taxon>Chaetothyriales</taxon>
        <taxon>Herpotrichiellaceae</taxon>
        <taxon>Exophiala</taxon>
    </lineage>
</organism>
<evidence type="ECO:0000256" key="2">
    <source>
        <dbReference type="ARBA" id="ARBA00022692"/>
    </source>
</evidence>
<feature type="transmembrane region" description="Helical" evidence="5">
    <location>
        <begin position="18"/>
        <end position="41"/>
    </location>
</feature>
<evidence type="ECO:0000256" key="5">
    <source>
        <dbReference type="SAM" id="Phobius"/>
    </source>
</evidence>
<evidence type="ECO:0000313" key="6">
    <source>
        <dbReference type="EMBL" id="KEF56936.1"/>
    </source>
</evidence>
<feature type="transmembrane region" description="Helical" evidence="5">
    <location>
        <begin position="176"/>
        <end position="198"/>
    </location>
</feature>
<dbReference type="HOGENOM" id="CLU_033465_6_1_1"/>
<dbReference type="GO" id="GO:0005886">
    <property type="term" value="C:plasma membrane"/>
    <property type="evidence" value="ECO:0007669"/>
    <property type="project" value="TreeGrafter"/>
</dbReference>
<keyword evidence="3 5" id="KW-1133">Transmembrane helix</keyword>
<dbReference type="PANTHER" id="PTHR31465">
    <property type="entry name" value="PROTEIN RTA1-RELATED"/>
    <property type="match status" value="1"/>
</dbReference>
<protein>
    <submittedName>
        <fullName evidence="6">Uncharacterized protein</fullName>
    </submittedName>
</protein>
<sequence length="247" mass="27246">MTLVPGSQFTYFAYNPNLAANGLCIAILSICLLGQLTQVIWYRTWDFMGPMLGGILDNTTLILGPAFLAASIYLCMGHLVRVYGEDLSALRPRTYLLIFVACDLVKLILQGLGGGICSTQQQPNGIQAGIDIVIAGLATQAVSLFIFICCCMHFASNVRRRPQQVLDRFRHVRETWSFHAFLFGVGMATVCIFTRSVLRIAELRQGFTGPLANSEIHFMVWNTCPFPPAFSILVVAFEGAGQLEKSR</sequence>
<name>A0A072PAN1_9EURO</name>
<evidence type="ECO:0000256" key="1">
    <source>
        <dbReference type="ARBA" id="ARBA00004141"/>
    </source>
</evidence>
<dbReference type="Pfam" id="PF04479">
    <property type="entry name" value="RTA1"/>
    <property type="match status" value="1"/>
</dbReference>
<evidence type="ECO:0000256" key="3">
    <source>
        <dbReference type="ARBA" id="ARBA00022989"/>
    </source>
</evidence>
<feature type="transmembrane region" description="Helical" evidence="5">
    <location>
        <begin position="132"/>
        <end position="155"/>
    </location>
</feature>
<dbReference type="Proteomes" id="UP000027920">
    <property type="component" value="Unassembled WGS sequence"/>
</dbReference>
<dbReference type="AlphaFoldDB" id="A0A072PAN1"/>
<dbReference type="OrthoDB" id="4521223at2759"/>
<comment type="caution">
    <text evidence="6">The sequence shown here is derived from an EMBL/GenBank/DDBJ whole genome shotgun (WGS) entry which is preliminary data.</text>
</comment>
<dbReference type="PANTHER" id="PTHR31465:SF9">
    <property type="entry name" value="SPHINGOID LONG-CHAIN BASE TRANSPORTER RSB1"/>
    <property type="match status" value="1"/>
</dbReference>